<keyword evidence="3" id="KW-1185">Reference proteome</keyword>
<feature type="domain" description="N-acetyltransferase" evidence="1">
    <location>
        <begin position="7"/>
        <end position="151"/>
    </location>
</feature>
<dbReference type="HOGENOM" id="CLU_102053_0_0_2"/>
<dbReference type="InterPro" id="IPR051556">
    <property type="entry name" value="N-term/lysine_N-AcTrnsfr"/>
</dbReference>
<dbReference type="Gene3D" id="3.40.630.30">
    <property type="match status" value="1"/>
</dbReference>
<keyword evidence="2" id="KW-0808">Transferase</keyword>
<evidence type="ECO:0000313" key="2">
    <source>
        <dbReference type="EMBL" id="CAI50085.1"/>
    </source>
</evidence>
<dbReference type="EnsemblBacteria" id="CAI50085">
    <property type="protein sequence ID" value="CAI50085"/>
    <property type="gene ID" value="NP_3988A"/>
</dbReference>
<dbReference type="InterPro" id="IPR000182">
    <property type="entry name" value="GNAT_dom"/>
</dbReference>
<dbReference type="GO" id="GO:0016747">
    <property type="term" value="F:acyltransferase activity, transferring groups other than amino-acyl groups"/>
    <property type="evidence" value="ECO:0007669"/>
    <property type="project" value="InterPro"/>
</dbReference>
<keyword evidence="2" id="KW-0012">Acyltransferase</keyword>
<evidence type="ECO:0000313" key="3">
    <source>
        <dbReference type="Proteomes" id="UP000002698"/>
    </source>
</evidence>
<dbReference type="PROSITE" id="PS51186">
    <property type="entry name" value="GNAT"/>
    <property type="match status" value="1"/>
</dbReference>
<evidence type="ECO:0000259" key="1">
    <source>
        <dbReference type="PROSITE" id="PS51186"/>
    </source>
</evidence>
<dbReference type="STRING" id="348780.NP_3988A"/>
<dbReference type="EC" id="2.3.1.-" evidence="2"/>
<dbReference type="SUPFAM" id="SSF55729">
    <property type="entry name" value="Acyl-CoA N-acyltransferases (Nat)"/>
    <property type="match status" value="1"/>
</dbReference>
<dbReference type="EMBL" id="CR936257">
    <property type="protein sequence ID" value="CAI50085.1"/>
    <property type="molecule type" value="Genomic_DNA"/>
</dbReference>
<dbReference type="AlphaFoldDB" id="A0A1U7EY05"/>
<dbReference type="PANTHER" id="PTHR42919">
    <property type="entry name" value="N-ALPHA-ACETYLTRANSFERASE"/>
    <property type="match status" value="1"/>
</dbReference>
<organism evidence="2 3">
    <name type="scientific">Natronomonas pharaonis (strain ATCC 35678 / DSM 2160 / CIP 103997 / JCM 8858 / NBRC 14720 / NCIMB 2260 / Gabara)</name>
    <name type="common">Halobacterium pharaonis</name>
    <dbReference type="NCBI Taxonomy" id="348780"/>
    <lineage>
        <taxon>Archaea</taxon>
        <taxon>Methanobacteriati</taxon>
        <taxon>Methanobacteriota</taxon>
        <taxon>Stenosarchaea group</taxon>
        <taxon>Halobacteria</taxon>
        <taxon>Halobacteriales</taxon>
        <taxon>Natronomonadaceae</taxon>
        <taxon>Natronomonas</taxon>
    </lineage>
</organism>
<protein>
    <submittedName>
        <fullName evidence="2">GNAT family acetyltransferase</fullName>
        <ecNumber evidence="2">2.3.1.-</ecNumber>
    </submittedName>
</protein>
<dbReference type="Proteomes" id="UP000002698">
    <property type="component" value="Chromosome"/>
</dbReference>
<dbReference type="Pfam" id="PF00583">
    <property type="entry name" value="Acetyltransf_1"/>
    <property type="match status" value="1"/>
</dbReference>
<gene>
    <name evidence="2" type="ordered locus">NP_3988A</name>
</gene>
<name>A0A1U7EY05_NATPD</name>
<dbReference type="KEGG" id="nph:NP_3988A"/>
<proteinExistence type="predicted"/>
<accession>A0A1U7EY05</accession>
<dbReference type="PANTHER" id="PTHR42919:SF35">
    <property type="entry name" value="N-ACETYLTRANSFERASE DOMAIN-CONTAINING PROTEIN"/>
    <property type="match status" value="1"/>
</dbReference>
<dbReference type="eggNOG" id="arCOG00848">
    <property type="taxonomic scope" value="Archaea"/>
</dbReference>
<dbReference type="InterPro" id="IPR016181">
    <property type="entry name" value="Acyl_CoA_acyltransferase"/>
</dbReference>
<dbReference type="CDD" id="cd04301">
    <property type="entry name" value="NAT_SF"/>
    <property type="match status" value="1"/>
</dbReference>
<reference evidence="2 3" key="1">
    <citation type="journal article" date="2005" name="Genome Res.">
        <title>Living with two extremes: conclusions from the genome sequence of Natronomonas pharaonis.</title>
        <authorList>
            <person name="Falb M."/>
            <person name="Pfeiffer F."/>
            <person name="Palm P."/>
            <person name="Rodewald K."/>
            <person name="Hickmann V."/>
            <person name="Tittor J."/>
            <person name="Oesterhelt D."/>
        </authorList>
    </citation>
    <scope>NUCLEOTIDE SEQUENCE [LARGE SCALE GENOMIC DNA]</scope>
    <source>
        <strain evidence="3">ATCC 35678 / DSM 2160 / CIP 103997 / JCM 8858 / NBRC 14720 / NCIMB 2260 / Gabara</strain>
    </source>
</reference>
<sequence>MAVSVTIDTRTIGAGDDALVESAWELKERIRRAEGVLKQRRDFFTDAYRRARVYALVEPGYDDEQLVGFAATRRDGYILFLAVDPNYRDRGFGSQLVAAVADDHSSVTCHARTTNEPALDFYRSLGFEIERRIDDYYEDHGDAYYLRLGENESLTTKLSRFMPGT</sequence>